<dbReference type="PIRSF" id="PIRSF002741">
    <property type="entry name" value="MppA"/>
    <property type="match status" value="1"/>
</dbReference>
<dbReference type="InterPro" id="IPR023765">
    <property type="entry name" value="SBP_5_CS"/>
</dbReference>
<dbReference type="Proteomes" id="UP001223586">
    <property type="component" value="Unassembled WGS sequence"/>
</dbReference>
<dbReference type="PANTHER" id="PTHR30290:SF9">
    <property type="entry name" value="OLIGOPEPTIDE-BINDING PROTEIN APPA"/>
    <property type="match status" value="1"/>
</dbReference>
<dbReference type="PROSITE" id="PS51257">
    <property type="entry name" value="PROKAR_LIPOPROTEIN"/>
    <property type="match status" value="1"/>
</dbReference>
<dbReference type="Gene3D" id="3.90.76.10">
    <property type="entry name" value="Dipeptide-binding Protein, Domain 1"/>
    <property type="match status" value="1"/>
</dbReference>
<reference evidence="7 8" key="1">
    <citation type="submission" date="2023-07" db="EMBL/GenBank/DDBJ databases">
        <title>Genomic Encyclopedia of Type Strains, Phase IV (KMG-IV): sequencing the most valuable type-strain genomes for metagenomic binning, comparative biology and taxonomic classification.</title>
        <authorList>
            <person name="Goeker M."/>
        </authorList>
    </citation>
    <scope>NUCLEOTIDE SEQUENCE [LARGE SCALE GENOMIC DNA]</scope>
    <source>
        <strain evidence="7 8">DSM 23837</strain>
    </source>
</reference>
<evidence type="ECO:0000256" key="1">
    <source>
        <dbReference type="ARBA" id="ARBA00004193"/>
    </source>
</evidence>
<dbReference type="CDD" id="cd08518">
    <property type="entry name" value="PBP2_NikA_DppA_OppA_like_19"/>
    <property type="match status" value="1"/>
</dbReference>
<dbReference type="Gene3D" id="3.10.105.10">
    <property type="entry name" value="Dipeptide-binding Protein, Domain 3"/>
    <property type="match status" value="1"/>
</dbReference>
<organism evidence="7 8">
    <name type="scientific">Bacillus chungangensis</name>
    <dbReference type="NCBI Taxonomy" id="587633"/>
    <lineage>
        <taxon>Bacteria</taxon>
        <taxon>Bacillati</taxon>
        <taxon>Bacillota</taxon>
        <taxon>Bacilli</taxon>
        <taxon>Bacillales</taxon>
        <taxon>Bacillaceae</taxon>
        <taxon>Bacillus</taxon>
    </lineage>
</organism>
<dbReference type="Pfam" id="PF00496">
    <property type="entry name" value="SBP_bac_5"/>
    <property type="match status" value="1"/>
</dbReference>
<keyword evidence="8" id="KW-1185">Reference proteome</keyword>
<evidence type="ECO:0000256" key="5">
    <source>
        <dbReference type="SAM" id="SignalP"/>
    </source>
</evidence>
<accession>A0ABT9WNV2</accession>
<keyword evidence="4 5" id="KW-0732">Signal</keyword>
<dbReference type="InterPro" id="IPR039424">
    <property type="entry name" value="SBP_5"/>
</dbReference>
<comment type="caution">
    <text evidence="7">The sequence shown here is derived from an EMBL/GenBank/DDBJ whole genome shotgun (WGS) entry which is preliminary data.</text>
</comment>
<keyword evidence="3" id="KW-0813">Transport</keyword>
<gene>
    <name evidence="7" type="ORF">J2S08_000724</name>
</gene>
<evidence type="ECO:0000313" key="7">
    <source>
        <dbReference type="EMBL" id="MDQ0174890.1"/>
    </source>
</evidence>
<feature type="signal peptide" evidence="5">
    <location>
        <begin position="1"/>
        <end position="28"/>
    </location>
</feature>
<evidence type="ECO:0000259" key="6">
    <source>
        <dbReference type="Pfam" id="PF00496"/>
    </source>
</evidence>
<sequence>MKTFLTTSLAVLLLISGFLTGCSKTQSAAPSKENHMLIYGTEFDADKINPILDTTSVDEMIFRGLMRFDENNKPQKDLALSYDVSNDGLVYDFKLREGVKFHDGKELKAEDVVFTVNSILDDNVASKVRSEFEEIHSIKAVNDYAVQITLKHPFPPILDKLTIGIVPKHMFNGQDINTADFNQQPIGTGPYKLEKWEKGKSITLKAFEDYHKKAANIKTVIFKILSDSTIRALQLETGEIDLAYLEPSQIAKLKKSETINIFEVPTADYRAMMYNMTKDVWQDVSVRKAFNYAIDRKNVVDGILKGNGIEAYSPLQMNSFNYEDVEKYEYDLEKAEQLLDQVGWVKGSDGVREKEGKKLAFTITAPSSDEVRVNLAHYLVSAFKKIGADVKVDALDWSVIKIEETDAFLMGWGSPFDADHHTFSIFHSSQTGKNNYNAYSNAQIDELLFKGRTTVDEEQRKQIYQAFQVALSEDPSYNFIAYIPAVFGVNKKFAGMKERTLGHHGAGFLWNLEEWTIRE</sequence>
<dbReference type="InterPro" id="IPR030678">
    <property type="entry name" value="Peptide/Ni-bd"/>
</dbReference>
<evidence type="ECO:0000256" key="2">
    <source>
        <dbReference type="ARBA" id="ARBA00005695"/>
    </source>
</evidence>
<evidence type="ECO:0000256" key="4">
    <source>
        <dbReference type="ARBA" id="ARBA00022729"/>
    </source>
</evidence>
<comment type="similarity">
    <text evidence="2">Belongs to the bacterial solute-binding protein 5 family.</text>
</comment>
<protein>
    <submittedName>
        <fullName evidence="7">Peptide/nickel transport system substrate-binding protein</fullName>
    </submittedName>
</protein>
<proteinExistence type="inferred from homology"/>
<comment type="subcellular location">
    <subcellularLocation>
        <location evidence="1">Cell membrane</location>
        <topology evidence="1">Lipid-anchor</topology>
    </subcellularLocation>
</comment>
<feature type="chain" id="PRO_5045173617" evidence="5">
    <location>
        <begin position="29"/>
        <end position="519"/>
    </location>
</feature>
<dbReference type="InterPro" id="IPR000914">
    <property type="entry name" value="SBP_5_dom"/>
</dbReference>
<feature type="domain" description="Solute-binding protein family 5" evidence="6">
    <location>
        <begin position="73"/>
        <end position="431"/>
    </location>
</feature>
<dbReference type="PROSITE" id="PS01040">
    <property type="entry name" value="SBP_BACTERIAL_5"/>
    <property type="match status" value="1"/>
</dbReference>
<dbReference type="PANTHER" id="PTHR30290">
    <property type="entry name" value="PERIPLASMIC BINDING COMPONENT OF ABC TRANSPORTER"/>
    <property type="match status" value="1"/>
</dbReference>
<dbReference type="SUPFAM" id="SSF53850">
    <property type="entry name" value="Periplasmic binding protein-like II"/>
    <property type="match status" value="1"/>
</dbReference>
<name>A0ABT9WNV2_9BACI</name>
<evidence type="ECO:0000256" key="3">
    <source>
        <dbReference type="ARBA" id="ARBA00022448"/>
    </source>
</evidence>
<dbReference type="EMBL" id="JAUSTT010000003">
    <property type="protein sequence ID" value="MDQ0174890.1"/>
    <property type="molecule type" value="Genomic_DNA"/>
</dbReference>
<dbReference type="Gene3D" id="3.40.190.10">
    <property type="entry name" value="Periplasmic binding protein-like II"/>
    <property type="match status" value="1"/>
</dbReference>
<evidence type="ECO:0000313" key="8">
    <source>
        <dbReference type="Proteomes" id="UP001223586"/>
    </source>
</evidence>
<dbReference type="RefSeq" id="WP_307226738.1">
    <property type="nucleotide sequence ID" value="NZ_JAUSTT010000003.1"/>
</dbReference>